<dbReference type="InterPro" id="IPR002293">
    <property type="entry name" value="AA/rel_permease1"/>
</dbReference>
<dbReference type="EMBL" id="JAVRRJ010000004">
    <property type="protein sequence ID" value="KAK5085605.1"/>
    <property type="molecule type" value="Genomic_DNA"/>
</dbReference>
<feature type="transmembrane region" description="Helical" evidence="6">
    <location>
        <begin position="169"/>
        <end position="191"/>
    </location>
</feature>
<evidence type="ECO:0000256" key="3">
    <source>
        <dbReference type="ARBA" id="ARBA00022692"/>
    </source>
</evidence>
<feature type="transmembrane region" description="Helical" evidence="6">
    <location>
        <begin position="203"/>
        <end position="222"/>
    </location>
</feature>
<comment type="caution">
    <text evidence="7">The sequence shown here is derived from an EMBL/GenBank/DDBJ whole genome shotgun (WGS) entry which is preliminary data.</text>
</comment>
<feature type="transmembrane region" description="Helical" evidence="6">
    <location>
        <begin position="282"/>
        <end position="304"/>
    </location>
</feature>
<evidence type="ECO:0000256" key="4">
    <source>
        <dbReference type="ARBA" id="ARBA00022989"/>
    </source>
</evidence>
<feature type="transmembrane region" description="Helical" evidence="6">
    <location>
        <begin position="78"/>
        <end position="99"/>
    </location>
</feature>
<dbReference type="GO" id="GO:0022857">
    <property type="term" value="F:transmembrane transporter activity"/>
    <property type="evidence" value="ECO:0007669"/>
    <property type="project" value="InterPro"/>
</dbReference>
<dbReference type="GO" id="GO:0016020">
    <property type="term" value="C:membrane"/>
    <property type="evidence" value="ECO:0007669"/>
    <property type="project" value="UniProtKB-SubCell"/>
</dbReference>
<dbReference type="Proteomes" id="UP001309876">
    <property type="component" value="Unassembled WGS sequence"/>
</dbReference>
<dbReference type="PANTHER" id="PTHR45649">
    <property type="entry name" value="AMINO-ACID PERMEASE BAT1"/>
    <property type="match status" value="1"/>
</dbReference>
<comment type="subcellular location">
    <subcellularLocation>
        <location evidence="1">Membrane</location>
        <topology evidence="1">Multi-pass membrane protein</topology>
    </subcellularLocation>
</comment>
<evidence type="ECO:0000313" key="7">
    <source>
        <dbReference type="EMBL" id="KAK5085605.1"/>
    </source>
</evidence>
<feature type="transmembrane region" description="Helical" evidence="6">
    <location>
        <begin position="408"/>
        <end position="433"/>
    </location>
</feature>
<sequence length="516" mass="55809">MSRLSREKDEERVDFMHVDGSAHDASKRDPDLIQLGYVPELVRNRSMSTILFQSLAITAVPFGEGTALTSAIYGGGQLSYFVGWIVVSILNQCLFMSLAELCSKFPTSAGPYYFTYQLLPSGGKLRTLLSFITGWTWIIGNWTICLSVNFGFAALIAGTATMYHPGWEATAWELLLIFYAICLGVFLIVAFGNRILPYVDTVASAWNAVTILIVLIALSVKAGAGRHSAAYALGHYDKSFSGWGRFTFFIGLLPAAYTYAAIGMITSMAEETTHPAIDVPRAMSWCIPISFVAGLFFVLPICFTLPPLEDILAAPLAQAVPFIFHTVMGSPGSGLALMFFVLGVALFCSISITTAASRSTWAFARDRAIPLSWIWSKIVIDTPTFALALVTLVQMLLGLINLGSSSAFTAFASTGVIALAASYGIPIAISLFGGRSFVRQAQWRLPSAIGFLFNAIAVVWVAFQLVLFSMPAALPVTIVSMNYASVVFVGLLALSMVYYIVFARKVYVGPPESDGL</sequence>
<feature type="transmembrane region" description="Helical" evidence="6">
    <location>
        <begin position="378"/>
        <end position="402"/>
    </location>
</feature>
<keyword evidence="3 6" id="KW-0812">Transmembrane</keyword>
<evidence type="ECO:0008006" key="9">
    <source>
        <dbReference type="Google" id="ProtNLM"/>
    </source>
</evidence>
<evidence type="ECO:0000313" key="8">
    <source>
        <dbReference type="Proteomes" id="UP001309876"/>
    </source>
</evidence>
<keyword evidence="2" id="KW-0813">Transport</keyword>
<name>A0AAN7YGX4_9EURO</name>
<dbReference type="Pfam" id="PF13520">
    <property type="entry name" value="AA_permease_2"/>
    <property type="match status" value="1"/>
</dbReference>
<feature type="transmembrane region" description="Helical" evidence="6">
    <location>
        <begin position="334"/>
        <end position="357"/>
    </location>
</feature>
<accession>A0AAN7YGX4</accession>
<evidence type="ECO:0000256" key="2">
    <source>
        <dbReference type="ARBA" id="ARBA00022448"/>
    </source>
</evidence>
<reference evidence="7 8" key="1">
    <citation type="submission" date="2023-08" db="EMBL/GenBank/DDBJ databases">
        <title>Black Yeasts Isolated from many extreme environments.</title>
        <authorList>
            <person name="Coleine C."/>
            <person name="Stajich J.E."/>
            <person name="Selbmann L."/>
        </authorList>
    </citation>
    <scope>NUCLEOTIDE SEQUENCE [LARGE SCALE GENOMIC DNA]</scope>
    <source>
        <strain evidence="7 8">CCFEE 5910</strain>
    </source>
</reference>
<keyword evidence="5 6" id="KW-0472">Membrane</keyword>
<feature type="transmembrane region" description="Helical" evidence="6">
    <location>
        <begin position="445"/>
        <end position="463"/>
    </location>
</feature>
<feature type="transmembrane region" description="Helical" evidence="6">
    <location>
        <begin position="135"/>
        <end position="157"/>
    </location>
</feature>
<proteinExistence type="predicted"/>
<evidence type="ECO:0000256" key="1">
    <source>
        <dbReference type="ARBA" id="ARBA00004141"/>
    </source>
</evidence>
<evidence type="ECO:0000256" key="5">
    <source>
        <dbReference type="ARBA" id="ARBA00023136"/>
    </source>
</evidence>
<feature type="transmembrane region" description="Helical" evidence="6">
    <location>
        <begin position="243"/>
        <end position="262"/>
    </location>
</feature>
<keyword evidence="8" id="KW-1185">Reference proteome</keyword>
<keyword evidence="4 6" id="KW-1133">Transmembrane helix</keyword>
<dbReference type="AlphaFoldDB" id="A0AAN7YGX4"/>
<feature type="transmembrane region" description="Helical" evidence="6">
    <location>
        <begin position="483"/>
        <end position="502"/>
    </location>
</feature>
<gene>
    <name evidence="7" type="ORF">LTR05_004892</name>
</gene>
<dbReference type="PANTHER" id="PTHR45649:SF28">
    <property type="entry name" value="TRANSPORTER, PUTATIVE (EUROFUNG)-RELATED"/>
    <property type="match status" value="1"/>
</dbReference>
<dbReference type="Gene3D" id="1.20.1740.10">
    <property type="entry name" value="Amino acid/polyamine transporter I"/>
    <property type="match status" value="1"/>
</dbReference>
<organism evidence="7 8">
    <name type="scientific">Lithohypha guttulata</name>
    <dbReference type="NCBI Taxonomy" id="1690604"/>
    <lineage>
        <taxon>Eukaryota</taxon>
        <taxon>Fungi</taxon>
        <taxon>Dikarya</taxon>
        <taxon>Ascomycota</taxon>
        <taxon>Pezizomycotina</taxon>
        <taxon>Eurotiomycetes</taxon>
        <taxon>Chaetothyriomycetidae</taxon>
        <taxon>Chaetothyriales</taxon>
        <taxon>Trichomeriaceae</taxon>
        <taxon>Lithohypha</taxon>
    </lineage>
</organism>
<dbReference type="PIRSF" id="PIRSF006060">
    <property type="entry name" value="AA_transporter"/>
    <property type="match status" value="1"/>
</dbReference>
<evidence type="ECO:0000256" key="6">
    <source>
        <dbReference type="SAM" id="Phobius"/>
    </source>
</evidence>
<protein>
    <recommendedName>
        <fullName evidence="9">Amino acid permease</fullName>
    </recommendedName>
</protein>